<dbReference type="Proteomes" id="UP000198802">
    <property type="component" value="Unassembled WGS sequence"/>
</dbReference>
<keyword evidence="2" id="KW-0812">Transmembrane</keyword>
<dbReference type="NCBIfam" id="NF033634">
    <property type="entry name" value="SLATT_1"/>
    <property type="match status" value="1"/>
</dbReference>
<proteinExistence type="predicted"/>
<keyword evidence="4" id="KW-1185">Reference proteome</keyword>
<evidence type="ECO:0000256" key="2">
    <source>
        <dbReference type="SAM" id="Phobius"/>
    </source>
</evidence>
<dbReference type="RefSeq" id="WP_091273376.1">
    <property type="nucleotide sequence ID" value="NZ_FAOZ01000004.1"/>
</dbReference>
<feature type="transmembrane region" description="Helical" evidence="2">
    <location>
        <begin position="114"/>
        <end position="133"/>
    </location>
</feature>
<evidence type="ECO:0008006" key="5">
    <source>
        <dbReference type="Google" id="ProtNLM"/>
    </source>
</evidence>
<gene>
    <name evidence="3" type="ORF">Ga0074812_104262</name>
</gene>
<name>A0A0S4QI50_9ACTN</name>
<feature type="transmembrane region" description="Helical" evidence="2">
    <location>
        <begin position="85"/>
        <end position="108"/>
    </location>
</feature>
<feature type="region of interest" description="Disordered" evidence="1">
    <location>
        <begin position="1"/>
        <end position="45"/>
    </location>
</feature>
<evidence type="ECO:0000313" key="3">
    <source>
        <dbReference type="EMBL" id="CUU55181.1"/>
    </source>
</evidence>
<keyword evidence="2" id="KW-0472">Membrane</keyword>
<accession>A0A0S4QI50</accession>
<reference evidence="4" key="1">
    <citation type="submission" date="2015-11" db="EMBL/GenBank/DDBJ databases">
        <authorList>
            <person name="Varghese N."/>
        </authorList>
    </citation>
    <scope>NUCLEOTIDE SEQUENCE [LARGE SCALE GENOMIC DNA]</scope>
    <source>
        <strain evidence="4">DSM 45899</strain>
    </source>
</reference>
<dbReference type="EMBL" id="FAOZ01000004">
    <property type="protein sequence ID" value="CUU55181.1"/>
    <property type="molecule type" value="Genomic_DNA"/>
</dbReference>
<organism evidence="3 4">
    <name type="scientific">Parafrankia irregularis</name>
    <dbReference type="NCBI Taxonomy" id="795642"/>
    <lineage>
        <taxon>Bacteria</taxon>
        <taxon>Bacillati</taxon>
        <taxon>Actinomycetota</taxon>
        <taxon>Actinomycetes</taxon>
        <taxon>Frankiales</taxon>
        <taxon>Frankiaceae</taxon>
        <taxon>Parafrankia</taxon>
    </lineage>
</organism>
<sequence length="197" mass="21023">MRTRPASDTSTSASKAPASAPKAPASASEAPASEAPASEAPVPVPVPDPPDAAWAQAVASCRGIVDAEVRPLRDRYRRRASRHQLFYRLSGLATLLLAVSLPLLAGLRFDHRDVALSVVGVCVAVLTGLREFYRWDEVGSRLRRTENALSDALLRWELAVSDGVPAADPEQGPRACYTATEELLTTVRAIRDAQAAA</sequence>
<keyword evidence="2" id="KW-1133">Transmembrane helix</keyword>
<protein>
    <recommendedName>
        <fullName evidence="5">SMODS and SLOG-associating 2TM effector domain-containing protein</fullName>
    </recommendedName>
</protein>
<evidence type="ECO:0000313" key="4">
    <source>
        <dbReference type="Proteomes" id="UP000198802"/>
    </source>
</evidence>
<dbReference type="AlphaFoldDB" id="A0A0S4QI50"/>
<feature type="compositionally biased region" description="Low complexity" evidence="1">
    <location>
        <begin position="1"/>
        <end position="41"/>
    </location>
</feature>
<evidence type="ECO:0000256" key="1">
    <source>
        <dbReference type="SAM" id="MobiDB-lite"/>
    </source>
</evidence>